<dbReference type="HAMAP" id="MF_01121">
    <property type="entry name" value="Sirtuin_ClassIII"/>
    <property type="match status" value="1"/>
</dbReference>
<feature type="binding site" evidence="3">
    <location>
        <position position="106"/>
    </location>
    <ligand>
        <name>substrate</name>
    </ligand>
</feature>
<dbReference type="FunCoup" id="A0A423Q287">
    <property type="interactions" value="430"/>
</dbReference>
<dbReference type="InterPro" id="IPR026591">
    <property type="entry name" value="Sirtuin_cat_small_dom_sf"/>
</dbReference>
<comment type="function">
    <text evidence="3">NAD-dependent lysine deacetylase and desuccinylase that specifically removes acetyl and succinyl groups on target proteins. Modulates the activities of several proteins which are inactive in their acylated form.</text>
</comment>
<evidence type="ECO:0000259" key="6">
    <source>
        <dbReference type="PROSITE" id="PS50305"/>
    </source>
</evidence>
<keyword evidence="2 3" id="KW-0520">NAD</keyword>
<comment type="similarity">
    <text evidence="3">Belongs to the sirtuin family. Class III subfamily.</text>
</comment>
<feature type="binding site" evidence="3">
    <location>
        <position position="268"/>
    </location>
    <ligand>
        <name>NAD(+)</name>
        <dbReference type="ChEBI" id="CHEBI:57540"/>
    </ligand>
</feature>
<dbReference type="PROSITE" id="PS50305">
    <property type="entry name" value="SIRTUIN"/>
    <property type="match status" value="1"/>
</dbReference>
<keyword evidence="3 4" id="KW-0479">Metal-binding</keyword>
<dbReference type="GO" id="GO:0008270">
    <property type="term" value="F:zinc ion binding"/>
    <property type="evidence" value="ECO:0007669"/>
    <property type="project" value="UniProtKB-UniRule"/>
</dbReference>
<feature type="binding site" evidence="3">
    <location>
        <position position="103"/>
    </location>
    <ligand>
        <name>substrate</name>
    </ligand>
</feature>
<comment type="caution">
    <text evidence="7">The sequence shown here is derived from an EMBL/GenBank/DDBJ whole genome shotgun (WGS) entry which is preliminary data.</text>
</comment>
<keyword evidence="1" id="KW-0808">Transferase</keyword>
<evidence type="ECO:0000256" key="1">
    <source>
        <dbReference type="ARBA" id="ARBA00022679"/>
    </source>
</evidence>
<accession>A0A423Q287</accession>
<evidence type="ECO:0000256" key="4">
    <source>
        <dbReference type="PROSITE-ProRule" id="PRU00236"/>
    </source>
</evidence>
<dbReference type="InParanoid" id="A0A423Q287"/>
<dbReference type="InterPro" id="IPR026590">
    <property type="entry name" value="Ssirtuin_cat_dom"/>
</dbReference>
<protein>
    <recommendedName>
        <fullName evidence="3">NAD-dependent protein deacylase</fullName>
        <ecNumber evidence="3">2.3.1.286</ecNumber>
    </recommendedName>
    <alternativeName>
        <fullName evidence="3">Regulatory protein SIR2 homolog</fullName>
    </alternativeName>
</protein>
<comment type="domain">
    <text evidence="3">2 residues (Tyr-103 and Arg-106) present in a large hydrophobic pocket are probably involved in substrate specificity. They are important for desuccinylation activity, but dispensable for deacetylation activity.</text>
</comment>
<comment type="catalytic activity">
    <reaction evidence="3">
        <text>N(6)-succinyl-L-lysyl-[protein] + NAD(+) + H2O = 2''-O-succinyl-ADP-D-ribose + nicotinamide + L-lysyl-[protein]</text>
        <dbReference type="Rhea" id="RHEA:47668"/>
        <dbReference type="Rhea" id="RHEA-COMP:9752"/>
        <dbReference type="Rhea" id="RHEA-COMP:11877"/>
        <dbReference type="ChEBI" id="CHEBI:15377"/>
        <dbReference type="ChEBI" id="CHEBI:17154"/>
        <dbReference type="ChEBI" id="CHEBI:29969"/>
        <dbReference type="ChEBI" id="CHEBI:57540"/>
        <dbReference type="ChEBI" id="CHEBI:87830"/>
        <dbReference type="ChEBI" id="CHEBI:87832"/>
    </reaction>
</comment>
<evidence type="ECO:0000313" key="7">
    <source>
        <dbReference type="EMBL" id="ROO32705.1"/>
    </source>
</evidence>
<reference evidence="7 8" key="1">
    <citation type="submission" date="2013-10" db="EMBL/GenBank/DDBJ databases">
        <title>Salinisphaera japonica YTM-1 Genome Sequencing.</title>
        <authorList>
            <person name="Lai Q."/>
            <person name="Li C."/>
            <person name="Shao Z."/>
        </authorList>
    </citation>
    <scope>NUCLEOTIDE SEQUENCE [LARGE SCALE GENOMIC DNA]</scope>
    <source>
        <strain evidence="7 8">YTM-1</strain>
    </source>
</reference>
<organism evidence="7 8">
    <name type="scientific">Salinisphaera japonica YTM-1</name>
    <dbReference type="NCBI Taxonomy" id="1209778"/>
    <lineage>
        <taxon>Bacteria</taxon>
        <taxon>Pseudomonadati</taxon>
        <taxon>Pseudomonadota</taxon>
        <taxon>Gammaproteobacteria</taxon>
        <taxon>Salinisphaerales</taxon>
        <taxon>Salinisphaeraceae</taxon>
        <taxon>Salinisphaera</taxon>
    </lineage>
</organism>
<dbReference type="PANTHER" id="PTHR11085:SF10">
    <property type="entry name" value="NAD-DEPENDENT PROTEIN DEACYLASE SIRTUIN-5, MITOCHONDRIAL-RELATED"/>
    <property type="match status" value="1"/>
</dbReference>
<feature type="binding site" evidence="3">
    <location>
        <begin position="250"/>
        <end position="252"/>
    </location>
    <ligand>
        <name>NAD(+)</name>
        <dbReference type="ChEBI" id="CHEBI:57540"/>
    </ligand>
</feature>
<feature type="binding site" evidence="3 4">
    <location>
        <position position="187"/>
    </location>
    <ligand>
        <name>Zn(2+)</name>
        <dbReference type="ChEBI" id="CHEBI:29105"/>
    </ligand>
</feature>
<dbReference type="OrthoDB" id="9800582at2"/>
<dbReference type="SUPFAM" id="SSF52467">
    <property type="entry name" value="DHS-like NAD/FAD-binding domain"/>
    <property type="match status" value="1"/>
</dbReference>
<dbReference type="NCBIfam" id="NF001753">
    <property type="entry name" value="PRK00481.1-3"/>
    <property type="match status" value="1"/>
</dbReference>
<dbReference type="PANTHER" id="PTHR11085">
    <property type="entry name" value="NAD-DEPENDENT PROTEIN DEACYLASE SIRTUIN-5, MITOCHONDRIAL-RELATED"/>
    <property type="match status" value="1"/>
</dbReference>
<dbReference type="AlphaFoldDB" id="A0A423Q287"/>
<dbReference type="Proteomes" id="UP000285310">
    <property type="component" value="Unassembled WGS sequence"/>
</dbReference>
<dbReference type="Gene3D" id="3.30.1600.10">
    <property type="entry name" value="SIR2/SIRT2 'Small Domain"/>
    <property type="match status" value="1"/>
</dbReference>
<feature type="active site" description="Proton acceptor" evidence="3 4">
    <location>
        <position position="154"/>
    </location>
</feature>
<feature type="region of interest" description="Disordered" evidence="5">
    <location>
        <begin position="1"/>
        <end position="22"/>
    </location>
</feature>
<dbReference type="InterPro" id="IPR050134">
    <property type="entry name" value="NAD-dep_sirtuin_deacylases"/>
</dbReference>
<dbReference type="GO" id="GO:0036055">
    <property type="term" value="F:protein-succinyllysine desuccinylase activity"/>
    <property type="evidence" value="ECO:0007669"/>
    <property type="project" value="UniProtKB-UniRule"/>
</dbReference>
<dbReference type="EC" id="2.3.1.286" evidence="3"/>
<feature type="binding site" evidence="3 4">
    <location>
        <position position="162"/>
    </location>
    <ligand>
        <name>Zn(2+)</name>
        <dbReference type="ChEBI" id="CHEBI:29105"/>
    </ligand>
</feature>
<feature type="binding site" evidence="3 4">
    <location>
        <position position="184"/>
    </location>
    <ligand>
        <name>Zn(2+)</name>
        <dbReference type="ChEBI" id="CHEBI:29105"/>
    </ligand>
</feature>
<comment type="subcellular location">
    <subcellularLocation>
        <location evidence="3">Cytoplasm</location>
    </subcellularLocation>
</comment>
<feature type="binding site" evidence="3">
    <location>
        <begin position="224"/>
        <end position="226"/>
    </location>
    <ligand>
        <name>NAD(+)</name>
        <dbReference type="ChEBI" id="CHEBI:57540"/>
    </ligand>
</feature>
<evidence type="ECO:0000256" key="3">
    <source>
        <dbReference type="HAMAP-Rule" id="MF_01121"/>
    </source>
</evidence>
<name>A0A423Q287_9GAMM</name>
<dbReference type="GO" id="GO:0017136">
    <property type="term" value="F:histone deacetylase activity, NAD-dependent"/>
    <property type="evidence" value="ECO:0007669"/>
    <property type="project" value="TreeGrafter"/>
</dbReference>
<keyword evidence="3 4" id="KW-0862">Zinc</keyword>
<evidence type="ECO:0000313" key="8">
    <source>
        <dbReference type="Proteomes" id="UP000285310"/>
    </source>
</evidence>
<dbReference type="Gene3D" id="3.40.50.1220">
    <property type="entry name" value="TPP-binding domain"/>
    <property type="match status" value="1"/>
</dbReference>
<keyword evidence="3" id="KW-0963">Cytoplasm</keyword>
<dbReference type="Pfam" id="PF02146">
    <property type="entry name" value="SIR2"/>
    <property type="match status" value="1"/>
</dbReference>
<dbReference type="InterPro" id="IPR029035">
    <property type="entry name" value="DHS-like_NAD/FAD-binding_dom"/>
</dbReference>
<sequence length="280" mass="30104">MEAAPSQEHGRQHDRRQAGWRPLHDQVLDVSDDDDYNLALDQAGEALSCAGRVVVLSGAGISAESGVPTFREAQTGLWARFSPADLASPEAFAKDPERIWAWYHWRRTLIARGGPNAGHHALAQLAEIKSLQTITQNVDGLHQAAGSRRVAELHGNIWRERCSECDHARLVPMAEAQGDAPVRCRDCGAMMRPAIVWFGEMLPQTALVAADAALAEADCVIVVGTSNQVYPAAALVDTAVAGATPVIEINPQETPVSQHVDHRLAASASRALPDLVARLS</sequence>
<proteinExistence type="inferred from homology"/>
<dbReference type="GO" id="GO:0070403">
    <property type="term" value="F:NAD+ binding"/>
    <property type="evidence" value="ECO:0007669"/>
    <property type="project" value="UniProtKB-UniRule"/>
</dbReference>
<feature type="binding site" evidence="3 4">
    <location>
        <position position="165"/>
    </location>
    <ligand>
        <name>Zn(2+)</name>
        <dbReference type="ChEBI" id="CHEBI:29105"/>
    </ligand>
</feature>
<dbReference type="InterPro" id="IPR003000">
    <property type="entry name" value="Sirtuin"/>
</dbReference>
<dbReference type="EMBL" id="AYKG01000001">
    <property type="protein sequence ID" value="ROO32705.1"/>
    <property type="molecule type" value="Genomic_DNA"/>
</dbReference>
<comment type="catalytic activity">
    <reaction evidence="3">
        <text>N(6)-acetyl-L-lysyl-[protein] + NAD(+) + H2O = 2''-O-acetyl-ADP-D-ribose + nicotinamide + L-lysyl-[protein]</text>
        <dbReference type="Rhea" id="RHEA:43636"/>
        <dbReference type="Rhea" id="RHEA-COMP:9752"/>
        <dbReference type="Rhea" id="RHEA-COMP:10731"/>
        <dbReference type="ChEBI" id="CHEBI:15377"/>
        <dbReference type="ChEBI" id="CHEBI:17154"/>
        <dbReference type="ChEBI" id="CHEBI:29969"/>
        <dbReference type="ChEBI" id="CHEBI:57540"/>
        <dbReference type="ChEBI" id="CHEBI:61930"/>
        <dbReference type="ChEBI" id="CHEBI:83767"/>
        <dbReference type="EC" id="2.3.1.286"/>
    </reaction>
</comment>
<evidence type="ECO:0000256" key="2">
    <source>
        <dbReference type="ARBA" id="ARBA00023027"/>
    </source>
</evidence>
<dbReference type="GO" id="GO:0005737">
    <property type="term" value="C:cytoplasm"/>
    <property type="evidence" value="ECO:0007669"/>
    <property type="project" value="UniProtKB-SubCell"/>
</dbReference>
<gene>
    <name evidence="3" type="primary">cobB</name>
    <name evidence="7" type="ORF">SAJA_00185</name>
</gene>
<dbReference type="InterPro" id="IPR027546">
    <property type="entry name" value="Sirtuin_class_III"/>
</dbReference>
<dbReference type="GO" id="GO:0036054">
    <property type="term" value="F:protein-malonyllysine demalonylase activity"/>
    <property type="evidence" value="ECO:0007669"/>
    <property type="project" value="InterPro"/>
</dbReference>
<feature type="domain" description="Deacetylase sirtuin-type" evidence="6">
    <location>
        <begin position="33"/>
        <end position="280"/>
    </location>
</feature>
<comment type="caution">
    <text evidence="3">Lacks conserved residue(s) required for the propagation of feature annotation.</text>
</comment>
<keyword evidence="8" id="KW-1185">Reference proteome</keyword>
<feature type="compositionally biased region" description="Basic and acidic residues" evidence="5">
    <location>
        <begin position="8"/>
        <end position="22"/>
    </location>
</feature>
<feature type="binding site" evidence="3">
    <location>
        <begin position="136"/>
        <end position="139"/>
    </location>
    <ligand>
        <name>NAD(+)</name>
        <dbReference type="ChEBI" id="CHEBI:57540"/>
    </ligand>
</feature>
<comment type="cofactor">
    <cofactor evidence="3">
        <name>Zn(2+)</name>
        <dbReference type="ChEBI" id="CHEBI:29105"/>
    </cofactor>
    <text evidence="3">Binds 1 zinc ion per subunit.</text>
</comment>
<evidence type="ECO:0000256" key="5">
    <source>
        <dbReference type="SAM" id="MobiDB-lite"/>
    </source>
</evidence>